<dbReference type="CDD" id="cd12152">
    <property type="entry name" value="F1-ATPase_delta"/>
    <property type="match status" value="1"/>
</dbReference>
<reference evidence="14 16" key="4">
    <citation type="submission" date="2020-11" db="EMBL/GenBank/DDBJ databases">
        <title>Description of novel Gluconobacter species.</title>
        <authorList>
            <person name="Cleenwerck I."/>
            <person name="Cnockaert M."/>
            <person name="Borremans W."/>
            <person name="Wieme A.D."/>
            <person name="De Vuyst L."/>
            <person name="Vandamme P."/>
        </authorList>
    </citation>
    <scope>NUCLEOTIDE SEQUENCE [LARGE SCALE GENOMIC DNA]</scope>
    <source>
        <strain evidence="14 16">R-71646</strain>
    </source>
</reference>
<dbReference type="GO" id="GO:0005524">
    <property type="term" value="F:ATP binding"/>
    <property type="evidence" value="ECO:0007669"/>
    <property type="project" value="UniProtKB-UniRule"/>
</dbReference>
<keyword evidence="8 10" id="KW-0139">CF(1)</keyword>
<dbReference type="Gene3D" id="2.60.15.10">
    <property type="entry name" value="F0F1 ATP synthase delta/epsilon subunit, N-terminal"/>
    <property type="match status" value="1"/>
</dbReference>
<organism evidence="13 15">
    <name type="scientific">Gluconobacter potus</name>
    <dbReference type="NCBI Taxonomy" id="2724927"/>
    <lineage>
        <taxon>Bacteria</taxon>
        <taxon>Pseudomonadati</taxon>
        <taxon>Pseudomonadota</taxon>
        <taxon>Alphaproteobacteria</taxon>
        <taxon>Acetobacterales</taxon>
        <taxon>Acetobacteraceae</taxon>
        <taxon>Gluconobacter</taxon>
    </lineage>
</organism>
<evidence type="ECO:0000313" key="14">
    <source>
        <dbReference type="EMBL" id="MBF0883077.1"/>
    </source>
</evidence>
<dbReference type="PANTHER" id="PTHR13822">
    <property type="entry name" value="ATP SYNTHASE DELTA/EPSILON CHAIN"/>
    <property type="match status" value="1"/>
</dbReference>
<feature type="domain" description="ATP synthase F1 complex delta/epsilon subunit N-terminal" evidence="12">
    <location>
        <begin position="3"/>
        <end position="82"/>
    </location>
</feature>
<evidence type="ECO:0000256" key="3">
    <source>
        <dbReference type="ARBA" id="ARBA00005712"/>
    </source>
</evidence>
<dbReference type="EMBL" id="LHZB01000114">
    <property type="protein sequence ID" value="KXV00720.1"/>
    <property type="molecule type" value="Genomic_DNA"/>
</dbReference>
<keyword evidence="7 10" id="KW-0472">Membrane</keyword>
<reference evidence="14" key="3">
    <citation type="submission" date="2020-04" db="EMBL/GenBank/DDBJ databases">
        <authorList>
            <person name="Sombolestani A."/>
        </authorList>
    </citation>
    <scope>NUCLEOTIDE SEQUENCE</scope>
    <source>
        <strain evidence="14">R-71646</strain>
    </source>
</reference>
<comment type="subunit">
    <text evidence="10 11">F-type ATPases have 2 components, CF(1) - the catalytic core - and CF(0) - the membrane proton channel. CF(1) has five subunits: alpha(3), beta(3), gamma(1), delta(1), epsilon(1). CF(0) has three main subunits: a, b and c.</text>
</comment>
<dbReference type="AlphaFoldDB" id="A0A149QTV6"/>
<evidence type="ECO:0000256" key="8">
    <source>
        <dbReference type="ARBA" id="ARBA00023196"/>
    </source>
</evidence>
<keyword evidence="16" id="KW-1185">Reference proteome</keyword>
<dbReference type="GO" id="GO:0046933">
    <property type="term" value="F:proton-transporting ATP synthase activity, rotational mechanism"/>
    <property type="evidence" value="ECO:0007669"/>
    <property type="project" value="UniProtKB-UniRule"/>
</dbReference>
<evidence type="ECO:0000313" key="16">
    <source>
        <dbReference type="Proteomes" id="UP000644588"/>
    </source>
</evidence>
<dbReference type="GO" id="GO:0045259">
    <property type="term" value="C:proton-transporting ATP synthase complex"/>
    <property type="evidence" value="ECO:0007669"/>
    <property type="project" value="UniProtKB-KW"/>
</dbReference>
<comment type="caution">
    <text evidence="13">The sequence shown here is derived from an EMBL/GenBank/DDBJ whole genome shotgun (WGS) entry which is preliminary data.</text>
</comment>
<dbReference type="Pfam" id="PF02823">
    <property type="entry name" value="ATP-synt_DE_N"/>
    <property type="match status" value="1"/>
</dbReference>
<dbReference type="RefSeq" id="WP_041111694.1">
    <property type="nucleotide sequence ID" value="NZ_JABCQF010000006.1"/>
</dbReference>
<keyword evidence="4 10" id="KW-0813">Transport</keyword>
<proteinExistence type="inferred from homology"/>
<evidence type="ECO:0000256" key="9">
    <source>
        <dbReference type="ARBA" id="ARBA00023310"/>
    </source>
</evidence>
<reference evidence="16" key="2">
    <citation type="submission" date="2020-04" db="EMBL/GenBank/DDBJ databases">
        <title>Description of novel Gluconacetobacter.</title>
        <authorList>
            <person name="Sombolestani A."/>
        </authorList>
    </citation>
    <scope>NUCLEOTIDE SEQUENCE [LARGE SCALE GENOMIC DNA]</scope>
    <source>
        <strain evidence="16">R-71646</strain>
    </source>
</reference>
<evidence type="ECO:0000256" key="11">
    <source>
        <dbReference type="RuleBase" id="RU003656"/>
    </source>
</evidence>
<dbReference type="Proteomes" id="UP000075573">
    <property type="component" value="Unassembled WGS sequence"/>
</dbReference>
<keyword evidence="6 10" id="KW-0406">Ion transport</keyword>
<evidence type="ECO:0000256" key="2">
    <source>
        <dbReference type="ARBA" id="ARBA00004184"/>
    </source>
</evidence>
<accession>A0A149QTV6</accession>
<evidence type="ECO:0000256" key="5">
    <source>
        <dbReference type="ARBA" id="ARBA00022781"/>
    </source>
</evidence>
<dbReference type="GO" id="GO:0012505">
    <property type="term" value="C:endomembrane system"/>
    <property type="evidence" value="ECO:0007669"/>
    <property type="project" value="UniProtKB-SubCell"/>
</dbReference>
<keyword evidence="9 10" id="KW-0066">ATP synthesis</keyword>
<dbReference type="HAMAP" id="MF_00530">
    <property type="entry name" value="ATP_synth_epsil_bac"/>
    <property type="match status" value="1"/>
</dbReference>
<dbReference type="InterPro" id="IPR036771">
    <property type="entry name" value="ATPsynth_dsu/esu_N"/>
</dbReference>
<evidence type="ECO:0000313" key="15">
    <source>
        <dbReference type="Proteomes" id="UP000075573"/>
    </source>
</evidence>
<evidence type="ECO:0000256" key="6">
    <source>
        <dbReference type="ARBA" id="ARBA00023065"/>
    </source>
</evidence>
<evidence type="ECO:0000256" key="1">
    <source>
        <dbReference type="ARBA" id="ARBA00003543"/>
    </source>
</evidence>
<gene>
    <name evidence="10 14" type="primary">atpC</name>
    <name evidence="13" type="ORF">AD929_08905</name>
    <name evidence="14" type="ORF">HKD31_10030</name>
</gene>
<evidence type="ECO:0000256" key="7">
    <source>
        <dbReference type="ARBA" id="ARBA00023136"/>
    </source>
</evidence>
<comment type="function">
    <text evidence="1 10">Produces ATP from ADP in the presence of a proton gradient across the membrane.</text>
</comment>
<evidence type="ECO:0000256" key="4">
    <source>
        <dbReference type="ARBA" id="ARBA00022448"/>
    </source>
</evidence>
<reference evidence="13 15" key="1">
    <citation type="submission" date="2015-06" db="EMBL/GenBank/DDBJ databases">
        <title>Improved classification and identification of acetic acid bacteria using matrix-assisted laser desorption/ionization time-of-flight mass spectrometry; Gluconobacter nephelii and Gluconobacter uchimurae are later heterotypic synonyms of Gluconobacter japonicus and Gluconobacter oxydans, respectively.</title>
        <authorList>
            <person name="Li L."/>
            <person name="Cleenwerck I."/>
            <person name="De Vuyst L."/>
            <person name="Vandamme P."/>
        </authorList>
    </citation>
    <scope>NUCLEOTIDE SEQUENCE [LARGE SCALE GENOMIC DNA]</scope>
    <source>
        <strain evidence="13 15">LMG 1764</strain>
    </source>
</reference>
<evidence type="ECO:0000259" key="12">
    <source>
        <dbReference type="Pfam" id="PF02823"/>
    </source>
</evidence>
<dbReference type="Proteomes" id="UP000644588">
    <property type="component" value="Unassembled WGS sequence"/>
</dbReference>
<comment type="subcellular location">
    <subcellularLocation>
        <location evidence="10">Cell membrane</location>
        <topology evidence="10">Peripheral membrane protein</topology>
    </subcellularLocation>
    <subcellularLocation>
        <location evidence="2">Endomembrane system</location>
        <topology evidence="2">Peripheral membrane protein</topology>
    </subcellularLocation>
</comment>
<dbReference type="PANTHER" id="PTHR13822:SF10">
    <property type="entry name" value="ATP SYNTHASE EPSILON CHAIN, CHLOROPLASTIC"/>
    <property type="match status" value="1"/>
</dbReference>
<evidence type="ECO:0000313" key="13">
    <source>
        <dbReference type="EMBL" id="KXV00720.1"/>
    </source>
</evidence>
<dbReference type="EMBL" id="JABCQF010000006">
    <property type="protein sequence ID" value="MBF0883077.1"/>
    <property type="molecule type" value="Genomic_DNA"/>
</dbReference>
<dbReference type="SUPFAM" id="SSF51344">
    <property type="entry name" value="Epsilon subunit of F1F0-ATP synthase N-terminal domain"/>
    <property type="match status" value="1"/>
</dbReference>
<keyword evidence="5 10" id="KW-0375">Hydrogen ion transport</keyword>
<dbReference type="GO" id="GO:0005886">
    <property type="term" value="C:plasma membrane"/>
    <property type="evidence" value="ECO:0007669"/>
    <property type="project" value="UniProtKB-SubCell"/>
</dbReference>
<name>A0A149QTV6_9PROT</name>
<dbReference type="InterPro" id="IPR001469">
    <property type="entry name" value="ATP_synth_F1_dsu/esu"/>
</dbReference>
<dbReference type="NCBIfam" id="TIGR01216">
    <property type="entry name" value="ATP_synt_epsi"/>
    <property type="match status" value="1"/>
</dbReference>
<keyword evidence="10" id="KW-1003">Cell membrane</keyword>
<dbReference type="GeneID" id="56905626"/>
<comment type="similarity">
    <text evidence="3 10 11">Belongs to the ATPase epsilon chain family.</text>
</comment>
<dbReference type="PATRIC" id="fig|442.5.peg.1415"/>
<sequence>MPLRIEIVSPEKRLVEREVDMAVVPGMEGDIAAMPDRAPLMLQLRGGVVALYQGDKIVDRYFVTGGFADMGADHCTILADSAQLMSELSVDEAKSRLRDLESRWAEIGPNDVDMHDQISRELQSVRAELEAVQEHGPA</sequence>
<evidence type="ECO:0000256" key="10">
    <source>
        <dbReference type="HAMAP-Rule" id="MF_00530"/>
    </source>
</evidence>
<protein>
    <recommendedName>
        <fullName evidence="10">ATP synthase epsilon chain</fullName>
    </recommendedName>
    <alternativeName>
        <fullName evidence="10">ATP synthase F1 sector epsilon subunit</fullName>
    </alternativeName>
    <alternativeName>
        <fullName evidence="10">F-ATPase epsilon subunit</fullName>
    </alternativeName>
</protein>
<dbReference type="InterPro" id="IPR020546">
    <property type="entry name" value="ATP_synth_F1_dsu/esu_N"/>
</dbReference>